<evidence type="ECO:0000313" key="5">
    <source>
        <dbReference type="Proteomes" id="UP000646365"/>
    </source>
</evidence>
<protein>
    <recommendedName>
        <fullName evidence="6">YfhO family protein</fullName>
    </recommendedName>
</protein>
<keyword evidence="5" id="KW-1185">Reference proteome</keyword>
<feature type="transmembrane region" description="Helical" evidence="1">
    <location>
        <begin position="152"/>
        <end position="170"/>
    </location>
</feature>
<dbReference type="InterPro" id="IPR058671">
    <property type="entry name" value="DUF6311_C"/>
</dbReference>
<sequence length="742" mass="80795">MTVTPSRAAAAKDRIVLLPRASEAGISEVRWQALLFAVLGAVAGYVNVWLLVGWHHINPSDLSWLVGDPAQYQAAWEFLRHQKGWGFPLTWVDGLGYPLGVSASYLDVIPLVAVPLRLLSGWLPTDFQYLGLYAVACHSLQAYFGFRLVARFVPRDILTCVIGGIFFLVSPALTWRLFGHYALSTQWVIIAGLYYYFAPLTSEGFGRYVRPFLVLSAIASAINPYISLFAAMIGGAAIYRAYLEGQARLVAAGAVVAAISLVTLATLAVFGFLIGGDGTQFAGNGYTLYSLNLLSPIDPAAYPSILLKTQPSIWGQYEGYNYLGLGVVGLLLIGLARRPGLALQLWSPALRPLFLISALCTLLALSVKITAGTIVVWTIPVPDKVFHALASFRASGRLFWPAHYAIILAAIGVTTVAVRSRWALRLCLGLALIIQVVDLMPLRHSVHAAAKVTYSNPLTAPDWGELSKNHRHIVVLPAWQCGLAGTPGGSGGWYWFARLAARSGLTENSFYPARISPAAEDLYCSKMPDDLLHQGFKRDTAYVLDDDLAVRVATRPGNEHYCRRVDGFNLCTHDPQRAGESYRIVDETLRPYQLGTEITARDEKRPTAALVDGLEEGTQPAHWTLGHKLSVDLRPVLPPSGDLRIEADFGWPPVVTAQHPQQRAIVRVNEQVVGEWTFVSGESEASRSAIIPRDLLEDGKVVSVTFDLPDAVTPQSLGINTDGRTLALSVKSLRIVPVAGGQ</sequence>
<evidence type="ECO:0000259" key="2">
    <source>
        <dbReference type="Pfam" id="PF19830"/>
    </source>
</evidence>
<feature type="transmembrane region" description="Helical" evidence="1">
    <location>
        <begin position="398"/>
        <end position="416"/>
    </location>
</feature>
<feature type="transmembrane region" description="Helical" evidence="1">
    <location>
        <begin position="217"/>
        <end position="242"/>
    </location>
</feature>
<feature type="transmembrane region" description="Helical" evidence="1">
    <location>
        <begin position="249"/>
        <end position="274"/>
    </location>
</feature>
<dbReference type="EMBL" id="BMJQ01000027">
    <property type="protein sequence ID" value="GGF48420.1"/>
    <property type="molecule type" value="Genomic_DNA"/>
</dbReference>
<evidence type="ECO:0000259" key="3">
    <source>
        <dbReference type="Pfam" id="PF25853"/>
    </source>
</evidence>
<feature type="transmembrane region" description="Helical" evidence="1">
    <location>
        <begin position="177"/>
        <end position="197"/>
    </location>
</feature>
<feature type="transmembrane region" description="Helical" evidence="1">
    <location>
        <begin position="356"/>
        <end position="377"/>
    </location>
</feature>
<feature type="domain" description="DUF6311" evidence="2">
    <location>
        <begin position="41"/>
        <end position="439"/>
    </location>
</feature>
<dbReference type="InterPro" id="IPR046278">
    <property type="entry name" value="DUF6311"/>
</dbReference>
<feature type="transmembrane region" description="Helical" evidence="1">
    <location>
        <begin position="127"/>
        <end position="146"/>
    </location>
</feature>
<reference evidence="4" key="2">
    <citation type="submission" date="2020-09" db="EMBL/GenBank/DDBJ databases">
        <authorList>
            <person name="Sun Q."/>
            <person name="Zhou Y."/>
        </authorList>
    </citation>
    <scope>NUCLEOTIDE SEQUENCE</scope>
    <source>
        <strain evidence="4">CGMCC 1.15725</strain>
    </source>
</reference>
<dbReference type="RefSeq" id="WP_189052227.1">
    <property type="nucleotide sequence ID" value="NZ_BMJQ01000027.1"/>
</dbReference>
<organism evidence="4 5">
    <name type="scientific">Aliidongia dinghuensis</name>
    <dbReference type="NCBI Taxonomy" id="1867774"/>
    <lineage>
        <taxon>Bacteria</taxon>
        <taxon>Pseudomonadati</taxon>
        <taxon>Pseudomonadota</taxon>
        <taxon>Alphaproteobacteria</taxon>
        <taxon>Rhodospirillales</taxon>
        <taxon>Dongiaceae</taxon>
        <taxon>Aliidongia</taxon>
    </lineage>
</organism>
<evidence type="ECO:0000256" key="1">
    <source>
        <dbReference type="SAM" id="Phobius"/>
    </source>
</evidence>
<feature type="domain" description="DUF6311" evidence="3">
    <location>
        <begin position="463"/>
        <end position="572"/>
    </location>
</feature>
<dbReference type="Pfam" id="PF25853">
    <property type="entry name" value="DUF6311_C"/>
    <property type="match status" value="1"/>
</dbReference>
<keyword evidence="1" id="KW-0472">Membrane</keyword>
<evidence type="ECO:0008006" key="6">
    <source>
        <dbReference type="Google" id="ProtNLM"/>
    </source>
</evidence>
<accession>A0A8J2YZZ9</accession>
<keyword evidence="1" id="KW-0812">Transmembrane</keyword>
<proteinExistence type="predicted"/>
<keyword evidence="1" id="KW-1133">Transmembrane helix</keyword>
<evidence type="ECO:0000313" key="4">
    <source>
        <dbReference type="EMBL" id="GGF48420.1"/>
    </source>
</evidence>
<comment type="caution">
    <text evidence="4">The sequence shown here is derived from an EMBL/GenBank/DDBJ whole genome shotgun (WGS) entry which is preliminary data.</text>
</comment>
<feature type="transmembrane region" description="Helical" evidence="1">
    <location>
        <begin position="319"/>
        <end position="336"/>
    </location>
</feature>
<dbReference type="Proteomes" id="UP000646365">
    <property type="component" value="Unassembled WGS sequence"/>
</dbReference>
<gene>
    <name evidence="4" type="ORF">GCM10011611_63540</name>
</gene>
<dbReference type="Pfam" id="PF19830">
    <property type="entry name" value="DUF6311"/>
    <property type="match status" value="1"/>
</dbReference>
<reference evidence="4" key="1">
    <citation type="journal article" date="2014" name="Int. J. Syst. Evol. Microbiol.">
        <title>Complete genome sequence of Corynebacterium casei LMG S-19264T (=DSM 44701T), isolated from a smear-ripened cheese.</title>
        <authorList>
            <consortium name="US DOE Joint Genome Institute (JGI-PGF)"/>
            <person name="Walter F."/>
            <person name="Albersmeier A."/>
            <person name="Kalinowski J."/>
            <person name="Ruckert C."/>
        </authorList>
    </citation>
    <scope>NUCLEOTIDE SEQUENCE</scope>
    <source>
        <strain evidence="4">CGMCC 1.15725</strain>
    </source>
</reference>
<dbReference type="AlphaFoldDB" id="A0A8J2YZZ9"/>
<feature type="transmembrane region" description="Helical" evidence="1">
    <location>
        <begin position="33"/>
        <end position="57"/>
    </location>
</feature>
<name>A0A8J2YZZ9_9PROT</name>